<organism evidence="1">
    <name type="scientific">bioreactor metagenome</name>
    <dbReference type="NCBI Taxonomy" id="1076179"/>
    <lineage>
        <taxon>unclassified sequences</taxon>
        <taxon>metagenomes</taxon>
        <taxon>ecological metagenomes</taxon>
    </lineage>
</organism>
<evidence type="ECO:0000313" key="1">
    <source>
        <dbReference type="EMBL" id="MPM21791.1"/>
    </source>
</evidence>
<gene>
    <name evidence="1" type="ORF">SDC9_68241</name>
</gene>
<dbReference type="EMBL" id="VSSQ01003667">
    <property type="protein sequence ID" value="MPM21791.1"/>
    <property type="molecule type" value="Genomic_DNA"/>
</dbReference>
<protein>
    <submittedName>
        <fullName evidence="1">Uncharacterized protein</fullName>
    </submittedName>
</protein>
<dbReference type="AlphaFoldDB" id="A0A644Y1K9"/>
<accession>A0A644Y1K9</accession>
<comment type="caution">
    <text evidence="1">The sequence shown here is derived from an EMBL/GenBank/DDBJ whole genome shotgun (WGS) entry which is preliminary data.</text>
</comment>
<reference evidence="1" key="1">
    <citation type="submission" date="2019-08" db="EMBL/GenBank/DDBJ databases">
        <authorList>
            <person name="Kucharzyk K."/>
            <person name="Murdoch R.W."/>
            <person name="Higgins S."/>
            <person name="Loffler F."/>
        </authorList>
    </citation>
    <scope>NUCLEOTIDE SEQUENCE</scope>
</reference>
<sequence>MPANIESLLTCMATMKEDYVRSPNASVRSSSFIYILHQYCIAQLRQAISPEFGVQVIPLADMNRPVNSTNYPRVRIDPEKLQLMQEVALFGSHKNKNTDIVLSHFSNGPQIIIGIRSQMSSVGKNIENYYEGIIGECISLHDRFPMAVIGYVYLLPTCSIKPGVDEVPDLEKAERLFSKITSRPDWRSAHDKYEHFAFLKVDFTTPTPTLLPTLPELEIGSFFDKLIETYNDRNVFNQIERSV</sequence>
<name>A0A644Y1K9_9ZZZZ</name>
<proteinExistence type="predicted"/>